<sequence>MNHLTLAMALVTLFGIIELSLSFSEQPVVPPNQEDTHPTQKLSNPEPVFGQGQNDCPITEQDRFILRYAFRRIGPVFGWKGLKDAKDGQREEELKEGTPSRGTFLVSLKHINCSDVPRMVGTPLVRNPGADPELVCCVEVVIEWFPLPRGDSWAPTWELEVFSPIHKHFLSAKNKLGQWKLLHTLSEF</sequence>
<protein>
    <submittedName>
        <fullName evidence="2">Uncharacterized protein</fullName>
    </submittedName>
</protein>
<comment type="caution">
    <text evidence="2">The sequence shown here is derived from an EMBL/GenBank/DDBJ whole genome shotgun (WGS) entry which is preliminary data.</text>
</comment>
<accession>A0A8J2FWK4</accession>
<proteinExistence type="predicted"/>
<feature type="region of interest" description="Disordered" evidence="1">
    <location>
        <begin position="27"/>
        <end position="53"/>
    </location>
</feature>
<name>A0A8J2FWK4_9BACT</name>
<gene>
    <name evidence="2" type="ORF">MPNT_300015</name>
</gene>
<dbReference type="AlphaFoldDB" id="A0A8J2FWK4"/>
<reference evidence="2" key="1">
    <citation type="submission" date="2021-02" db="EMBL/GenBank/DDBJ databases">
        <authorList>
            <person name="Cremers G."/>
            <person name="Picone N."/>
        </authorList>
    </citation>
    <scope>NUCLEOTIDE SEQUENCE</scope>
    <source>
        <strain evidence="2">PQ17</strain>
    </source>
</reference>
<dbReference type="RefSeq" id="WP_174583351.1">
    <property type="nucleotide sequence ID" value="NZ_CAJNOB010000024.1"/>
</dbReference>
<evidence type="ECO:0000313" key="3">
    <source>
        <dbReference type="Proteomes" id="UP000663859"/>
    </source>
</evidence>
<dbReference type="Proteomes" id="UP000663859">
    <property type="component" value="Unassembled WGS sequence"/>
</dbReference>
<dbReference type="EMBL" id="CAJNOB010000024">
    <property type="protein sequence ID" value="CAF0699843.1"/>
    <property type="molecule type" value="Genomic_DNA"/>
</dbReference>
<evidence type="ECO:0000256" key="1">
    <source>
        <dbReference type="SAM" id="MobiDB-lite"/>
    </source>
</evidence>
<organism evidence="2 3">
    <name type="scientific">Candidatus Methylacidithermus pantelleriae</name>
    <dbReference type="NCBI Taxonomy" id="2744239"/>
    <lineage>
        <taxon>Bacteria</taxon>
        <taxon>Pseudomonadati</taxon>
        <taxon>Verrucomicrobiota</taxon>
        <taxon>Methylacidiphilae</taxon>
        <taxon>Methylacidiphilales</taxon>
        <taxon>Methylacidiphilaceae</taxon>
        <taxon>Candidatus Methylacidithermus</taxon>
    </lineage>
</organism>
<keyword evidence="3" id="KW-1185">Reference proteome</keyword>
<evidence type="ECO:0000313" key="2">
    <source>
        <dbReference type="EMBL" id="CAF0699843.1"/>
    </source>
</evidence>